<dbReference type="PROSITE" id="PS51352">
    <property type="entry name" value="THIOREDOXIN_2"/>
    <property type="match status" value="1"/>
</dbReference>
<keyword evidence="5" id="KW-0560">Oxidoreductase</keyword>
<dbReference type="AlphaFoldDB" id="A0A0N0ZXW4"/>
<dbReference type="InterPro" id="IPR050924">
    <property type="entry name" value="Peroxiredoxin_BCP/PrxQ"/>
</dbReference>
<evidence type="ECO:0000259" key="12">
    <source>
        <dbReference type="PROSITE" id="PS51352"/>
    </source>
</evidence>
<evidence type="ECO:0000256" key="6">
    <source>
        <dbReference type="ARBA" id="ARBA00023157"/>
    </source>
</evidence>
<evidence type="ECO:0000313" key="14">
    <source>
        <dbReference type="Proteomes" id="UP000037953"/>
    </source>
</evidence>
<dbReference type="EMBL" id="LJOD01000003">
    <property type="protein sequence ID" value="KPE52067.1"/>
    <property type="molecule type" value="Genomic_DNA"/>
</dbReference>
<evidence type="ECO:0000256" key="7">
    <source>
        <dbReference type="ARBA" id="ARBA00023284"/>
    </source>
</evidence>
<sequence>MDNLAEQIEELNHTLSSQLPEEIFKAFGKSIEELKTEKIEERSLKTGDKMPEFILPNAHGKWVSSREILTKGKMILAFYRGSWCPYCNLELKGLQDHLSEIKNKNAALVAISPQSPDHSLTMIEKNDLEFELLTDTHNTLAEKLGITFQLQEFVLPYYKALGIELEHYNKNKSNTLPVPAVFVIDENGYVIFRFLDVNYMNRINIEELIKLL</sequence>
<feature type="domain" description="Thioredoxin" evidence="12">
    <location>
        <begin position="44"/>
        <end position="212"/>
    </location>
</feature>
<evidence type="ECO:0000256" key="1">
    <source>
        <dbReference type="ARBA" id="ARBA00003330"/>
    </source>
</evidence>
<comment type="function">
    <text evidence="1">Thiol-specific peroxidase that catalyzes the reduction of hydrogen peroxide and organic hydroperoxides to water and alcohols, respectively. Plays a role in cell protection against oxidative stress by detoxifying peroxides and as sensor of hydrogen peroxide-mediated signaling events.</text>
</comment>
<dbReference type="GO" id="GO:0045454">
    <property type="term" value="P:cell redox homeostasis"/>
    <property type="evidence" value="ECO:0007669"/>
    <property type="project" value="TreeGrafter"/>
</dbReference>
<evidence type="ECO:0000256" key="3">
    <source>
        <dbReference type="ARBA" id="ARBA00022559"/>
    </source>
</evidence>
<comment type="similarity">
    <text evidence="9">Belongs to the peroxiredoxin family. BCP/PrxQ subfamily.</text>
</comment>
<evidence type="ECO:0000256" key="11">
    <source>
        <dbReference type="ARBA" id="ARBA00049091"/>
    </source>
</evidence>
<name>A0A0N0ZXW4_CHRID</name>
<dbReference type="Pfam" id="PF00578">
    <property type="entry name" value="AhpC-TSA"/>
    <property type="match status" value="1"/>
</dbReference>
<dbReference type="GO" id="GO:0008379">
    <property type="term" value="F:thioredoxin peroxidase activity"/>
    <property type="evidence" value="ECO:0007669"/>
    <property type="project" value="TreeGrafter"/>
</dbReference>
<reference evidence="13 14" key="1">
    <citation type="journal article" date="2015" name="Genom Data">
        <title>Draft genome sequence of a multidrug-resistant Chryseobacterium indologenes isolate from Malaysia.</title>
        <authorList>
            <person name="Yu C.Y."/>
            <person name="Ang G.Y."/>
            <person name="Cheng H.J."/>
            <person name="Cheong Y.M."/>
            <person name="Yin W.F."/>
            <person name="Chan K.G."/>
        </authorList>
    </citation>
    <scope>NUCLEOTIDE SEQUENCE [LARGE SCALE GENOMIC DNA]</scope>
    <source>
        <strain evidence="13 14">CI_885</strain>
    </source>
</reference>
<protein>
    <recommendedName>
        <fullName evidence="2">thioredoxin-dependent peroxiredoxin</fullName>
        <ecNumber evidence="2">1.11.1.24</ecNumber>
    </recommendedName>
    <alternativeName>
        <fullName evidence="8">Thioredoxin peroxidase</fullName>
    </alternativeName>
    <alternativeName>
        <fullName evidence="10">Thioredoxin-dependent peroxiredoxin Bcp</fullName>
    </alternativeName>
</protein>
<evidence type="ECO:0000256" key="9">
    <source>
        <dbReference type="ARBA" id="ARBA00038489"/>
    </source>
</evidence>
<dbReference type="InterPro" id="IPR013766">
    <property type="entry name" value="Thioredoxin_domain"/>
</dbReference>
<dbReference type="CDD" id="cd02970">
    <property type="entry name" value="PRX_like2"/>
    <property type="match status" value="1"/>
</dbReference>
<evidence type="ECO:0000256" key="5">
    <source>
        <dbReference type="ARBA" id="ARBA00023002"/>
    </source>
</evidence>
<evidence type="ECO:0000256" key="10">
    <source>
        <dbReference type="ARBA" id="ARBA00042639"/>
    </source>
</evidence>
<comment type="catalytic activity">
    <reaction evidence="11">
        <text>a hydroperoxide + [thioredoxin]-dithiol = an alcohol + [thioredoxin]-disulfide + H2O</text>
        <dbReference type="Rhea" id="RHEA:62620"/>
        <dbReference type="Rhea" id="RHEA-COMP:10698"/>
        <dbReference type="Rhea" id="RHEA-COMP:10700"/>
        <dbReference type="ChEBI" id="CHEBI:15377"/>
        <dbReference type="ChEBI" id="CHEBI:29950"/>
        <dbReference type="ChEBI" id="CHEBI:30879"/>
        <dbReference type="ChEBI" id="CHEBI:35924"/>
        <dbReference type="ChEBI" id="CHEBI:50058"/>
        <dbReference type="EC" id="1.11.1.24"/>
    </reaction>
</comment>
<dbReference type="SUPFAM" id="SSF52833">
    <property type="entry name" value="Thioredoxin-like"/>
    <property type="match status" value="1"/>
</dbReference>
<organism evidence="13 14">
    <name type="scientific">Chryseobacterium indologenes</name>
    <name type="common">Flavobacterium indologenes</name>
    <dbReference type="NCBI Taxonomy" id="253"/>
    <lineage>
        <taxon>Bacteria</taxon>
        <taxon>Pseudomonadati</taxon>
        <taxon>Bacteroidota</taxon>
        <taxon>Flavobacteriia</taxon>
        <taxon>Flavobacteriales</taxon>
        <taxon>Weeksellaceae</taxon>
        <taxon>Chryseobacterium group</taxon>
        <taxon>Chryseobacterium</taxon>
    </lineage>
</organism>
<evidence type="ECO:0000313" key="13">
    <source>
        <dbReference type="EMBL" id="KPE52067.1"/>
    </source>
</evidence>
<accession>A0A0N0ZXW4</accession>
<keyword evidence="6" id="KW-1015">Disulfide bond</keyword>
<keyword evidence="7" id="KW-0676">Redox-active center</keyword>
<dbReference type="Proteomes" id="UP000037953">
    <property type="component" value="Unassembled WGS sequence"/>
</dbReference>
<dbReference type="EC" id="1.11.1.24" evidence="2"/>
<dbReference type="PANTHER" id="PTHR42801:SF7">
    <property type="entry name" value="SLL1159 PROTEIN"/>
    <property type="match status" value="1"/>
</dbReference>
<dbReference type="PANTHER" id="PTHR42801">
    <property type="entry name" value="THIOREDOXIN-DEPENDENT PEROXIDE REDUCTASE"/>
    <property type="match status" value="1"/>
</dbReference>
<dbReference type="OrthoDB" id="9809746at2"/>
<evidence type="ECO:0000256" key="4">
    <source>
        <dbReference type="ARBA" id="ARBA00022862"/>
    </source>
</evidence>
<keyword evidence="4" id="KW-0049">Antioxidant</keyword>
<reference evidence="14" key="2">
    <citation type="submission" date="2015-09" db="EMBL/GenBank/DDBJ databases">
        <title>Draft genome sequence of a multidrug-resistant Chryseobacterium indologenes isolate from Malaysia.</title>
        <authorList>
            <person name="Yu C.Y."/>
            <person name="Ang G.Y."/>
            <person name="Chan K.-G."/>
        </authorList>
    </citation>
    <scope>NUCLEOTIDE SEQUENCE [LARGE SCALE GENOMIC DNA]</scope>
    <source>
        <strain evidence="14">CI_885</strain>
    </source>
</reference>
<dbReference type="PATRIC" id="fig|253.9.peg.3078"/>
<dbReference type="GO" id="GO:0005737">
    <property type="term" value="C:cytoplasm"/>
    <property type="evidence" value="ECO:0007669"/>
    <property type="project" value="TreeGrafter"/>
</dbReference>
<proteinExistence type="inferred from homology"/>
<comment type="caution">
    <text evidence="13">The sequence shown here is derived from an EMBL/GenBank/DDBJ whole genome shotgun (WGS) entry which is preliminary data.</text>
</comment>
<dbReference type="Gene3D" id="3.40.30.10">
    <property type="entry name" value="Glutaredoxin"/>
    <property type="match status" value="1"/>
</dbReference>
<gene>
    <name evidence="13" type="ORF">AOB46_06980</name>
</gene>
<keyword evidence="3" id="KW-0575">Peroxidase</keyword>
<dbReference type="GO" id="GO:0034599">
    <property type="term" value="P:cellular response to oxidative stress"/>
    <property type="evidence" value="ECO:0007669"/>
    <property type="project" value="TreeGrafter"/>
</dbReference>
<evidence type="ECO:0000256" key="8">
    <source>
        <dbReference type="ARBA" id="ARBA00032824"/>
    </source>
</evidence>
<dbReference type="InterPro" id="IPR036249">
    <property type="entry name" value="Thioredoxin-like_sf"/>
</dbReference>
<dbReference type="InterPro" id="IPR000866">
    <property type="entry name" value="AhpC/TSA"/>
</dbReference>
<evidence type="ECO:0000256" key="2">
    <source>
        <dbReference type="ARBA" id="ARBA00013017"/>
    </source>
</evidence>
<dbReference type="RefSeq" id="WP_062697920.1">
    <property type="nucleotide sequence ID" value="NZ_LJOD01000003.1"/>
</dbReference>